<dbReference type="AlphaFoldDB" id="A0A835S303"/>
<dbReference type="InterPro" id="IPR000297">
    <property type="entry name" value="PPIase_PpiC"/>
</dbReference>
<dbReference type="GO" id="GO:0005829">
    <property type="term" value="C:cytosol"/>
    <property type="evidence" value="ECO:0007669"/>
    <property type="project" value="TreeGrafter"/>
</dbReference>
<evidence type="ECO:0000256" key="5">
    <source>
        <dbReference type="RuleBase" id="RU363014"/>
    </source>
</evidence>
<dbReference type="InterPro" id="IPR046357">
    <property type="entry name" value="PPIase_dom_sf"/>
</dbReference>
<dbReference type="EMBL" id="JADCNM010000001">
    <property type="protein sequence ID" value="KAG0503046.1"/>
    <property type="molecule type" value="Genomic_DNA"/>
</dbReference>
<proteinExistence type="predicted"/>
<gene>
    <name evidence="7" type="ORF">HPP92_003118</name>
</gene>
<dbReference type="Proteomes" id="UP000639772">
    <property type="component" value="Chromosome 1"/>
</dbReference>
<dbReference type="GO" id="GO:0003755">
    <property type="term" value="F:peptidyl-prolyl cis-trans isomerase activity"/>
    <property type="evidence" value="ECO:0007669"/>
    <property type="project" value="UniProtKB-UniRule"/>
</dbReference>
<evidence type="ECO:0000256" key="4">
    <source>
        <dbReference type="PROSITE-ProRule" id="PRU00278"/>
    </source>
</evidence>
<evidence type="ECO:0000313" key="8">
    <source>
        <dbReference type="Proteomes" id="UP000639772"/>
    </source>
</evidence>
<dbReference type="PROSITE" id="PS50198">
    <property type="entry name" value="PPIC_PPIASE_2"/>
    <property type="match status" value="1"/>
</dbReference>
<dbReference type="GO" id="GO:0005634">
    <property type="term" value="C:nucleus"/>
    <property type="evidence" value="ECO:0007669"/>
    <property type="project" value="TreeGrafter"/>
</dbReference>
<dbReference type="PANTHER" id="PTHR10657:SF4">
    <property type="entry name" value="PEPTIDYL-PROLYL CIS-TRANS ISOMERASE-RELATED"/>
    <property type="match status" value="1"/>
</dbReference>
<dbReference type="Gene3D" id="3.10.50.40">
    <property type="match status" value="1"/>
</dbReference>
<dbReference type="InterPro" id="IPR051370">
    <property type="entry name" value="PPIase_Pin1"/>
</dbReference>
<evidence type="ECO:0000313" key="7">
    <source>
        <dbReference type="EMBL" id="KAG0503046.1"/>
    </source>
</evidence>
<organism evidence="7 8">
    <name type="scientific">Vanilla planifolia</name>
    <name type="common">Vanilla</name>
    <dbReference type="NCBI Taxonomy" id="51239"/>
    <lineage>
        <taxon>Eukaryota</taxon>
        <taxon>Viridiplantae</taxon>
        <taxon>Streptophyta</taxon>
        <taxon>Embryophyta</taxon>
        <taxon>Tracheophyta</taxon>
        <taxon>Spermatophyta</taxon>
        <taxon>Magnoliopsida</taxon>
        <taxon>Liliopsida</taxon>
        <taxon>Asparagales</taxon>
        <taxon>Orchidaceae</taxon>
        <taxon>Vanilloideae</taxon>
        <taxon>Vanilleae</taxon>
        <taxon>Vanilla</taxon>
    </lineage>
</organism>
<dbReference type="EC" id="5.2.1.8" evidence="5"/>
<dbReference type="OrthoDB" id="2530521at2759"/>
<feature type="domain" description="PpiC" evidence="6">
    <location>
        <begin position="1"/>
        <end position="74"/>
    </location>
</feature>
<protein>
    <recommendedName>
        <fullName evidence="5">Peptidyl-prolyl cis-trans isomerase</fullName>
        <ecNumber evidence="5">5.2.1.8</ecNumber>
    </recommendedName>
</protein>
<sequence length="74" mass="8103">MASEEQGKASWKDPDGRVICATRDAAVTQLNGLRDSIISGQARFEEIASRFSDCSSAKRGGDLGYFGRNQMQLF</sequence>
<keyword evidence="3 4" id="KW-0413">Isomerase</keyword>
<accession>A0A835S303</accession>
<reference evidence="7 8" key="1">
    <citation type="journal article" date="2020" name="Nat. Food">
        <title>A phased Vanilla planifolia genome enables genetic improvement of flavour and production.</title>
        <authorList>
            <person name="Hasing T."/>
            <person name="Tang H."/>
            <person name="Brym M."/>
            <person name="Khazi F."/>
            <person name="Huang T."/>
            <person name="Chambers A.H."/>
        </authorList>
    </citation>
    <scope>NUCLEOTIDE SEQUENCE [LARGE SCALE GENOMIC DNA]</scope>
    <source>
        <tissue evidence="7">Leaf</tissue>
    </source>
</reference>
<evidence type="ECO:0000259" key="6">
    <source>
        <dbReference type="PROSITE" id="PS50198"/>
    </source>
</evidence>
<comment type="catalytic activity">
    <reaction evidence="1 5">
        <text>[protein]-peptidylproline (omega=180) = [protein]-peptidylproline (omega=0)</text>
        <dbReference type="Rhea" id="RHEA:16237"/>
        <dbReference type="Rhea" id="RHEA-COMP:10747"/>
        <dbReference type="Rhea" id="RHEA-COMP:10748"/>
        <dbReference type="ChEBI" id="CHEBI:83833"/>
        <dbReference type="ChEBI" id="CHEBI:83834"/>
        <dbReference type="EC" id="5.2.1.8"/>
    </reaction>
</comment>
<name>A0A835S303_VANPL</name>
<dbReference type="PANTHER" id="PTHR10657">
    <property type="entry name" value="PEPTIDYL-PROLYL CIS-TRANS ISOMERASE"/>
    <property type="match status" value="1"/>
</dbReference>
<evidence type="ECO:0000256" key="2">
    <source>
        <dbReference type="ARBA" id="ARBA00023110"/>
    </source>
</evidence>
<keyword evidence="2 4" id="KW-0697">Rotamase</keyword>
<dbReference type="SUPFAM" id="SSF54534">
    <property type="entry name" value="FKBP-like"/>
    <property type="match status" value="1"/>
</dbReference>
<evidence type="ECO:0000256" key="1">
    <source>
        <dbReference type="ARBA" id="ARBA00000971"/>
    </source>
</evidence>
<dbReference type="Pfam" id="PF00639">
    <property type="entry name" value="Rotamase"/>
    <property type="match status" value="1"/>
</dbReference>
<comment type="caution">
    <text evidence="7">The sequence shown here is derived from an EMBL/GenBank/DDBJ whole genome shotgun (WGS) entry which is preliminary data.</text>
</comment>
<evidence type="ECO:0000256" key="3">
    <source>
        <dbReference type="ARBA" id="ARBA00023235"/>
    </source>
</evidence>